<keyword evidence="3" id="KW-1185">Reference proteome</keyword>
<comment type="caution">
    <text evidence="2">The sequence shown here is derived from an EMBL/GenBank/DDBJ whole genome shotgun (WGS) entry which is preliminary data.</text>
</comment>
<name>A0A401P691_SCYTO</name>
<feature type="compositionally biased region" description="Basic and acidic residues" evidence="1">
    <location>
        <begin position="1"/>
        <end position="12"/>
    </location>
</feature>
<evidence type="ECO:0000313" key="3">
    <source>
        <dbReference type="Proteomes" id="UP000288216"/>
    </source>
</evidence>
<protein>
    <submittedName>
        <fullName evidence="2">Uncharacterized protein</fullName>
    </submittedName>
</protein>
<evidence type="ECO:0000256" key="1">
    <source>
        <dbReference type="SAM" id="MobiDB-lite"/>
    </source>
</evidence>
<organism evidence="2 3">
    <name type="scientific">Scyliorhinus torazame</name>
    <name type="common">Cloudy catshark</name>
    <name type="synonym">Catulus torazame</name>
    <dbReference type="NCBI Taxonomy" id="75743"/>
    <lineage>
        <taxon>Eukaryota</taxon>
        <taxon>Metazoa</taxon>
        <taxon>Chordata</taxon>
        <taxon>Craniata</taxon>
        <taxon>Vertebrata</taxon>
        <taxon>Chondrichthyes</taxon>
        <taxon>Elasmobranchii</taxon>
        <taxon>Galeomorphii</taxon>
        <taxon>Galeoidea</taxon>
        <taxon>Carcharhiniformes</taxon>
        <taxon>Scyliorhinidae</taxon>
        <taxon>Scyliorhinus</taxon>
    </lineage>
</organism>
<accession>A0A401P691</accession>
<sequence>MLLSRRPLEPVDKASNQTFDHQKLELHGETDGQRSNIQRIWYQGQPIQEKLYTDNIEHLVTTRTLFHFSFKCLG</sequence>
<dbReference type="Proteomes" id="UP000288216">
    <property type="component" value="Unassembled WGS sequence"/>
</dbReference>
<proteinExistence type="predicted"/>
<dbReference type="EMBL" id="BFAA01005907">
    <property type="protein sequence ID" value="GCB68659.1"/>
    <property type="molecule type" value="Genomic_DNA"/>
</dbReference>
<gene>
    <name evidence="2" type="ORF">scyTo_0012310</name>
</gene>
<feature type="region of interest" description="Disordered" evidence="1">
    <location>
        <begin position="1"/>
        <end position="31"/>
    </location>
</feature>
<evidence type="ECO:0000313" key="2">
    <source>
        <dbReference type="EMBL" id="GCB68659.1"/>
    </source>
</evidence>
<reference evidence="2 3" key="1">
    <citation type="journal article" date="2018" name="Nat. Ecol. Evol.">
        <title>Shark genomes provide insights into elasmobranch evolution and the origin of vertebrates.</title>
        <authorList>
            <person name="Hara Y"/>
            <person name="Yamaguchi K"/>
            <person name="Onimaru K"/>
            <person name="Kadota M"/>
            <person name="Koyanagi M"/>
            <person name="Keeley SD"/>
            <person name="Tatsumi K"/>
            <person name="Tanaka K"/>
            <person name="Motone F"/>
            <person name="Kageyama Y"/>
            <person name="Nozu R"/>
            <person name="Adachi N"/>
            <person name="Nishimura O"/>
            <person name="Nakagawa R"/>
            <person name="Tanegashima C"/>
            <person name="Kiyatake I"/>
            <person name="Matsumoto R"/>
            <person name="Murakumo K"/>
            <person name="Nishida K"/>
            <person name="Terakita A"/>
            <person name="Kuratani S"/>
            <person name="Sato K"/>
            <person name="Hyodo S Kuraku.S."/>
        </authorList>
    </citation>
    <scope>NUCLEOTIDE SEQUENCE [LARGE SCALE GENOMIC DNA]</scope>
</reference>
<feature type="compositionally biased region" description="Basic and acidic residues" evidence="1">
    <location>
        <begin position="20"/>
        <end position="31"/>
    </location>
</feature>
<dbReference type="AlphaFoldDB" id="A0A401P691"/>